<dbReference type="PANTHER" id="PTHR45566:SF2">
    <property type="entry name" value="NARL SUBFAMILY"/>
    <property type="match status" value="1"/>
</dbReference>
<evidence type="ECO:0000313" key="6">
    <source>
        <dbReference type="EMBL" id="MCZ8405955.1"/>
    </source>
</evidence>
<keyword evidence="2" id="KW-0238">DNA-binding</keyword>
<evidence type="ECO:0000256" key="1">
    <source>
        <dbReference type="ARBA" id="ARBA00022553"/>
    </source>
</evidence>
<dbReference type="AlphaFoldDB" id="A0A9W5A7Z3"/>
<dbReference type="RefSeq" id="WP_049055616.1">
    <property type="nucleotide sequence ID" value="NZ_CP066291.1"/>
</dbReference>
<feature type="modified residue" description="4-aspartylphosphate" evidence="3">
    <location>
        <position position="62"/>
    </location>
</feature>
<dbReference type="InterPro" id="IPR016032">
    <property type="entry name" value="Sig_transdc_resp-reg_C-effctor"/>
</dbReference>
<dbReference type="SMART" id="SM00448">
    <property type="entry name" value="REC"/>
    <property type="match status" value="1"/>
</dbReference>
<dbReference type="Pfam" id="PF00196">
    <property type="entry name" value="GerE"/>
    <property type="match status" value="1"/>
</dbReference>
<sequence length="217" mass="23585">MVTSRFIKRLRIALLDDHPVVRTGLIVRLSSETQMELTGIHDCSQALIDGLRTQPADIVLLDYVLPPRQLAGASLIQALRAKFPAVRILVFSAHPDPARVSQALRAGAHGFVGKGQPMHELVDAIHLVAQGSVYVGPSAPRRGASDTATQDAPGSALSIREKDVIRCYLQGMTVSEIAVKFERSIKTISTQKASAFRKLGISTNNDLFKLRDQLDAL</sequence>
<gene>
    <name evidence="6" type="ORF">O9570_31225</name>
</gene>
<feature type="domain" description="Response regulatory" evidence="5">
    <location>
        <begin position="11"/>
        <end position="129"/>
    </location>
</feature>
<comment type="caution">
    <text evidence="6">The sequence shown here is derived from an EMBL/GenBank/DDBJ whole genome shotgun (WGS) entry which is preliminary data.</text>
</comment>
<keyword evidence="1 3" id="KW-0597">Phosphoprotein</keyword>
<accession>A0A9W5A7Z3</accession>
<dbReference type="GO" id="GO:0000160">
    <property type="term" value="P:phosphorelay signal transduction system"/>
    <property type="evidence" value="ECO:0007669"/>
    <property type="project" value="InterPro"/>
</dbReference>
<evidence type="ECO:0000256" key="3">
    <source>
        <dbReference type="PROSITE-ProRule" id="PRU00169"/>
    </source>
</evidence>
<dbReference type="InterPro" id="IPR051015">
    <property type="entry name" value="EvgA-like"/>
</dbReference>
<dbReference type="GO" id="GO:0003677">
    <property type="term" value="F:DNA binding"/>
    <property type="evidence" value="ECO:0007669"/>
    <property type="project" value="UniProtKB-KW"/>
</dbReference>
<dbReference type="PROSITE" id="PS00622">
    <property type="entry name" value="HTH_LUXR_1"/>
    <property type="match status" value="1"/>
</dbReference>
<dbReference type="SMART" id="SM00421">
    <property type="entry name" value="HTH_LUXR"/>
    <property type="match status" value="1"/>
</dbReference>
<dbReference type="Gene3D" id="3.40.50.2300">
    <property type="match status" value="1"/>
</dbReference>
<dbReference type="Proteomes" id="UP001141992">
    <property type="component" value="Unassembled WGS sequence"/>
</dbReference>
<dbReference type="SUPFAM" id="SSF46894">
    <property type="entry name" value="C-terminal effector domain of the bipartite response regulators"/>
    <property type="match status" value="1"/>
</dbReference>
<evidence type="ECO:0000256" key="2">
    <source>
        <dbReference type="ARBA" id="ARBA00023125"/>
    </source>
</evidence>
<dbReference type="Pfam" id="PF00072">
    <property type="entry name" value="Response_reg"/>
    <property type="match status" value="1"/>
</dbReference>
<evidence type="ECO:0000313" key="7">
    <source>
        <dbReference type="Proteomes" id="UP001141992"/>
    </source>
</evidence>
<dbReference type="InterPro" id="IPR001789">
    <property type="entry name" value="Sig_transdc_resp-reg_receiver"/>
</dbReference>
<dbReference type="PROSITE" id="PS50043">
    <property type="entry name" value="HTH_LUXR_2"/>
    <property type="match status" value="1"/>
</dbReference>
<dbReference type="InterPro" id="IPR058245">
    <property type="entry name" value="NreC/VraR/RcsB-like_REC"/>
</dbReference>
<dbReference type="InterPro" id="IPR011006">
    <property type="entry name" value="CheY-like_superfamily"/>
</dbReference>
<feature type="domain" description="HTH luxR-type" evidence="4">
    <location>
        <begin position="150"/>
        <end position="215"/>
    </location>
</feature>
<proteinExistence type="predicted"/>
<protein>
    <submittedName>
        <fullName evidence="6">Response regulator transcription factor</fullName>
    </submittedName>
</protein>
<dbReference type="GeneID" id="75278130"/>
<name>A0A9W5A7Z3_ALCXX</name>
<dbReference type="SUPFAM" id="SSF52172">
    <property type="entry name" value="CheY-like"/>
    <property type="match status" value="1"/>
</dbReference>
<reference evidence="6" key="1">
    <citation type="submission" date="2022-12" db="EMBL/GenBank/DDBJ databases">
        <authorList>
            <person name="Voronina O.L."/>
            <person name="Kunda M.S."/>
            <person name="Ryzhova N."/>
            <person name="Aksenova E.I."/>
        </authorList>
    </citation>
    <scope>NUCLEOTIDE SEQUENCE</scope>
    <source>
        <strain evidence="6">SCCH136:Ach223948</strain>
    </source>
</reference>
<dbReference type="CDD" id="cd17535">
    <property type="entry name" value="REC_NarL-like"/>
    <property type="match status" value="1"/>
</dbReference>
<dbReference type="CDD" id="cd06170">
    <property type="entry name" value="LuxR_C_like"/>
    <property type="match status" value="1"/>
</dbReference>
<dbReference type="InterPro" id="IPR000792">
    <property type="entry name" value="Tscrpt_reg_LuxR_C"/>
</dbReference>
<organism evidence="6 7">
    <name type="scientific">Alcaligenes xylosoxydans xylosoxydans</name>
    <name type="common">Achromobacter xylosoxidans</name>
    <dbReference type="NCBI Taxonomy" id="85698"/>
    <lineage>
        <taxon>Bacteria</taxon>
        <taxon>Pseudomonadati</taxon>
        <taxon>Pseudomonadota</taxon>
        <taxon>Betaproteobacteria</taxon>
        <taxon>Burkholderiales</taxon>
        <taxon>Alcaligenaceae</taxon>
        <taxon>Achromobacter</taxon>
    </lineage>
</organism>
<dbReference type="PANTHER" id="PTHR45566">
    <property type="entry name" value="HTH-TYPE TRANSCRIPTIONAL REGULATOR YHJB-RELATED"/>
    <property type="match status" value="1"/>
</dbReference>
<dbReference type="PRINTS" id="PR00038">
    <property type="entry name" value="HTHLUXR"/>
</dbReference>
<dbReference type="PROSITE" id="PS50110">
    <property type="entry name" value="RESPONSE_REGULATORY"/>
    <property type="match status" value="1"/>
</dbReference>
<evidence type="ECO:0000259" key="5">
    <source>
        <dbReference type="PROSITE" id="PS50110"/>
    </source>
</evidence>
<dbReference type="EMBL" id="JAPZVI010000060">
    <property type="protein sequence ID" value="MCZ8405955.1"/>
    <property type="molecule type" value="Genomic_DNA"/>
</dbReference>
<dbReference type="GO" id="GO:0006355">
    <property type="term" value="P:regulation of DNA-templated transcription"/>
    <property type="evidence" value="ECO:0007669"/>
    <property type="project" value="InterPro"/>
</dbReference>
<evidence type="ECO:0000259" key="4">
    <source>
        <dbReference type="PROSITE" id="PS50043"/>
    </source>
</evidence>